<evidence type="ECO:0000313" key="7">
    <source>
        <dbReference type="EMBL" id="HIS91680.1"/>
    </source>
</evidence>
<proteinExistence type="inferred from homology"/>
<feature type="active site" evidence="6">
    <location>
        <position position="390"/>
    </location>
</feature>
<accession>A0A9D1FZF8</accession>
<dbReference type="InterPro" id="IPR016142">
    <property type="entry name" value="Citrate_synth-like_lrg_a-sub"/>
</dbReference>
<dbReference type="InterPro" id="IPR016143">
    <property type="entry name" value="Citrate_synth-like_sm_a-sub"/>
</dbReference>
<evidence type="ECO:0000256" key="1">
    <source>
        <dbReference type="ARBA" id="ARBA00005163"/>
    </source>
</evidence>
<evidence type="ECO:0000256" key="6">
    <source>
        <dbReference type="PIRSR" id="PIRSR001369-1"/>
    </source>
</evidence>
<dbReference type="PANTHER" id="PTHR11739:SF4">
    <property type="entry name" value="CITRATE SYNTHASE, PEROXISOMAL"/>
    <property type="match status" value="1"/>
</dbReference>
<name>A0A9D1FZF8_9FIRM</name>
<comment type="catalytic activity">
    <reaction evidence="4">
        <text>oxaloacetate + acetyl-CoA + H2O = citrate + CoA + H(+)</text>
        <dbReference type="Rhea" id="RHEA:16845"/>
        <dbReference type="ChEBI" id="CHEBI:15377"/>
        <dbReference type="ChEBI" id="CHEBI:15378"/>
        <dbReference type="ChEBI" id="CHEBI:16452"/>
        <dbReference type="ChEBI" id="CHEBI:16947"/>
        <dbReference type="ChEBI" id="CHEBI:57287"/>
        <dbReference type="ChEBI" id="CHEBI:57288"/>
        <dbReference type="EC" id="2.3.3.16"/>
    </reaction>
</comment>
<dbReference type="AlphaFoldDB" id="A0A9D1FZF8"/>
<dbReference type="Gene3D" id="1.10.580.10">
    <property type="entry name" value="Citrate Synthase, domain 1"/>
    <property type="match status" value="1"/>
</dbReference>
<dbReference type="GO" id="GO:0005975">
    <property type="term" value="P:carbohydrate metabolic process"/>
    <property type="evidence" value="ECO:0007669"/>
    <property type="project" value="TreeGrafter"/>
</dbReference>
<reference evidence="7" key="2">
    <citation type="journal article" date="2021" name="PeerJ">
        <title>Extensive microbial diversity within the chicken gut microbiome revealed by metagenomics and culture.</title>
        <authorList>
            <person name="Gilroy R."/>
            <person name="Ravi A."/>
            <person name="Getino M."/>
            <person name="Pursley I."/>
            <person name="Horton D.L."/>
            <person name="Alikhan N.F."/>
            <person name="Baker D."/>
            <person name="Gharbi K."/>
            <person name="Hall N."/>
            <person name="Watson M."/>
            <person name="Adriaenssens E.M."/>
            <person name="Foster-Nyarko E."/>
            <person name="Jarju S."/>
            <person name="Secka A."/>
            <person name="Antonio M."/>
            <person name="Oren A."/>
            <person name="Chaudhuri R.R."/>
            <person name="La Ragione R."/>
            <person name="Hildebrand F."/>
            <person name="Pallen M.J."/>
        </authorList>
    </citation>
    <scope>NUCLEOTIDE SEQUENCE</scope>
    <source>
        <strain evidence="7">13766</strain>
    </source>
</reference>
<dbReference type="Gene3D" id="1.10.230.10">
    <property type="entry name" value="Cytochrome P450-Terp, domain 2"/>
    <property type="match status" value="1"/>
</dbReference>
<gene>
    <name evidence="7" type="ORF">IAA84_01545</name>
</gene>
<evidence type="ECO:0000256" key="3">
    <source>
        <dbReference type="ARBA" id="ARBA00022679"/>
    </source>
</evidence>
<protein>
    <recommendedName>
        <fullName evidence="5">Citrate synthase</fullName>
    </recommendedName>
</protein>
<dbReference type="Pfam" id="PF00285">
    <property type="entry name" value="Citrate_synt"/>
    <property type="match status" value="1"/>
</dbReference>
<feature type="active site" evidence="6">
    <location>
        <position position="331"/>
    </location>
</feature>
<dbReference type="InterPro" id="IPR002020">
    <property type="entry name" value="Citrate_synthase"/>
</dbReference>
<keyword evidence="3 5" id="KW-0808">Transferase</keyword>
<dbReference type="GO" id="GO:0036440">
    <property type="term" value="F:citrate synthase activity"/>
    <property type="evidence" value="ECO:0007669"/>
    <property type="project" value="UniProtKB-EC"/>
</dbReference>
<organism evidence="7 8">
    <name type="scientific">Candidatus Alectryocaccomicrobium excrementavium</name>
    <dbReference type="NCBI Taxonomy" id="2840668"/>
    <lineage>
        <taxon>Bacteria</taxon>
        <taxon>Bacillati</taxon>
        <taxon>Bacillota</taxon>
        <taxon>Clostridia</taxon>
        <taxon>Candidatus Alectryocaccomicrobium</taxon>
    </lineage>
</organism>
<dbReference type="SUPFAM" id="SSF48256">
    <property type="entry name" value="Citrate synthase"/>
    <property type="match status" value="1"/>
</dbReference>
<dbReference type="PANTHER" id="PTHR11739">
    <property type="entry name" value="CITRATE SYNTHASE"/>
    <property type="match status" value="1"/>
</dbReference>
<dbReference type="NCBIfam" id="NF010635">
    <property type="entry name" value="PRK14032.1"/>
    <property type="match status" value="1"/>
</dbReference>
<dbReference type="PRINTS" id="PR00143">
    <property type="entry name" value="CITRTSNTHASE"/>
</dbReference>
<evidence type="ECO:0000256" key="4">
    <source>
        <dbReference type="ARBA" id="ARBA00049288"/>
    </source>
</evidence>
<evidence type="ECO:0000256" key="2">
    <source>
        <dbReference type="ARBA" id="ARBA00010566"/>
    </source>
</evidence>
<comment type="similarity">
    <text evidence="2 5">Belongs to the citrate synthase family.</text>
</comment>
<dbReference type="InterPro" id="IPR036969">
    <property type="entry name" value="Citrate_synthase_sf"/>
</dbReference>
<dbReference type="PIRSF" id="PIRSF001369">
    <property type="entry name" value="Citrate_synth"/>
    <property type="match status" value="1"/>
</dbReference>
<reference evidence="7" key="1">
    <citation type="submission" date="2020-10" db="EMBL/GenBank/DDBJ databases">
        <authorList>
            <person name="Gilroy R."/>
        </authorList>
    </citation>
    <scope>NUCLEOTIDE SEQUENCE</scope>
    <source>
        <strain evidence="7">13766</strain>
    </source>
</reference>
<dbReference type="EMBL" id="DVJN01000029">
    <property type="protein sequence ID" value="HIS91680.1"/>
    <property type="molecule type" value="Genomic_DNA"/>
</dbReference>
<dbReference type="GO" id="GO:0006099">
    <property type="term" value="P:tricarboxylic acid cycle"/>
    <property type="evidence" value="ECO:0007669"/>
    <property type="project" value="InterPro"/>
</dbReference>
<comment type="caution">
    <text evidence="7">The sequence shown here is derived from an EMBL/GenBank/DDBJ whole genome shotgun (WGS) entry which is preliminary data.</text>
</comment>
<sequence>MQYGQDVLNQYVTELCEDVKSAYSIDPRQFEHYNIKRGLRNADGTGVLAGVTAIGSVQGYQMVDGEPEPVPGKLYYRGYDVEDIVTSHMEDGTFGFEEVIYLLLFGRLPSARQLEQFDTVLSAARRLPPGFTEDMIIKAPSRNVMNKLARGVLSLYSYDRNPDDTSVENLVRQSIELTGRIPVIVANAYAVKKHYYDGESLYIHVPDENLSVAENFLYILRPDKQFTELEAHILDMMLILHAEHGGGNNSAFTCRVLSSTGTDTYGAISGAVNSLKGPLHGGANAKVMEMFHDIRDHVRDPRDEDEVYHYLKKILDRQAGDKSGKIYGLGHAVYTISDPRTLILKQYARALVESKGCSEDFNLMETIERQGLRALSERLGDRKRVCANVDMYSGLIYQMLGIPEDLFTPLFAIARIAGWCAHRIEEVCTGGRIIRPAYRAMMERERYVPMHERSAE</sequence>
<comment type="pathway">
    <text evidence="1">Carbohydrate metabolism; tricarboxylic acid cycle.</text>
</comment>
<dbReference type="InterPro" id="IPR024176">
    <property type="entry name" value="Citrate_synthase_bac-typ"/>
</dbReference>
<dbReference type="Proteomes" id="UP000824140">
    <property type="component" value="Unassembled WGS sequence"/>
</dbReference>
<dbReference type="GO" id="GO:0005829">
    <property type="term" value="C:cytosol"/>
    <property type="evidence" value="ECO:0007669"/>
    <property type="project" value="TreeGrafter"/>
</dbReference>
<evidence type="ECO:0000256" key="5">
    <source>
        <dbReference type="PIRNR" id="PIRNR001369"/>
    </source>
</evidence>
<evidence type="ECO:0000313" key="8">
    <source>
        <dbReference type="Proteomes" id="UP000824140"/>
    </source>
</evidence>